<dbReference type="Proteomes" id="UP000245383">
    <property type="component" value="Unassembled WGS sequence"/>
</dbReference>
<reference evidence="1 2" key="1">
    <citation type="journal article" date="2018" name="MBio">
        <title>Comparative Genomics Reveals the Core Gene Toolbox for the Fungus-Insect Symbiosis.</title>
        <authorList>
            <person name="Wang Y."/>
            <person name="Stata M."/>
            <person name="Wang W."/>
            <person name="Stajich J.E."/>
            <person name="White M.M."/>
            <person name="Moncalvo J.M."/>
        </authorList>
    </citation>
    <scope>NUCLEOTIDE SEQUENCE [LARGE SCALE GENOMIC DNA]</scope>
    <source>
        <strain evidence="1 2">SWE-8-4</strain>
    </source>
</reference>
<proteinExistence type="predicted"/>
<dbReference type="OrthoDB" id="5533751at2759"/>
<dbReference type="AlphaFoldDB" id="A0A2T9YPE4"/>
<accession>A0A2T9YPE4</accession>
<sequence>MADNSELENAIAQAIASAISNRSIDTGQVLALPEGTAATTLAAFSMKPPETIFKNTEKFYVYLLPCFIDPSFPQVIRRKLHNLKQTLLDAERIYLFIFGLENRYVDILNINNSTTFLDAIKLVSKH</sequence>
<protein>
    <submittedName>
        <fullName evidence="1">Uncharacterized protein</fullName>
    </submittedName>
</protein>
<keyword evidence="2" id="KW-1185">Reference proteome</keyword>
<organism evidence="1 2">
    <name type="scientific">Smittium simulii</name>
    <dbReference type="NCBI Taxonomy" id="133385"/>
    <lineage>
        <taxon>Eukaryota</taxon>
        <taxon>Fungi</taxon>
        <taxon>Fungi incertae sedis</taxon>
        <taxon>Zoopagomycota</taxon>
        <taxon>Kickxellomycotina</taxon>
        <taxon>Harpellomycetes</taxon>
        <taxon>Harpellales</taxon>
        <taxon>Legeriomycetaceae</taxon>
        <taxon>Smittium</taxon>
    </lineage>
</organism>
<comment type="caution">
    <text evidence="1">The sequence shown here is derived from an EMBL/GenBank/DDBJ whole genome shotgun (WGS) entry which is preliminary data.</text>
</comment>
<name>A0A2T9YPE4_9FUNG</name>
<dbReference type="EMBL" id="MBFR01000098">
    <property type="protein sequence ID" value="PVU94218.1"/>
    <property type="molecule type" value="Genomic_DNA"/>
</dbReference>
<gene>
    <name evidence="1" type="ORF">BB561_002708</name>
</gene>
<evidence type="ECO:0000313" key="1">
    <source>
        <dbReference type="EMBL" id="PVU94218.1"/>
    </source>
</evidence>
<evidence type="ECO:0000313" key="2">
    <source>
        <dbReference type="Proteomes" id="UP000245383"/>
    </source>
</evidence>